<dbReference type="Proteomes" id="UP001215598">
    <property type="component" value="Unassembled WGS sequence"/>
</dbReference>
<evidence type="ECO:0000313" key="3">
    <source>
        <dbReference type="Proteomes" id="UP001215598"/>
    </source>
</evidence>
<name>A0AAD7NML2_9AGAR</name>
<sequence>MVLTRIRGHNGTVAACGKAVWITLMKAREEDASGYNREMKKKQILHMKAVADHKQAQDVVRTKRVAAAQDAIAKTTAIDSVEKLEALAQILPRNEGYLTVAALDLQLDWHIANSVKDSPTSEQTSASGIPKAKSGPNGRGNRESRIGYLKTVILQRSQVLLQLDGDPMPVDLPPALEPIPPEPSRVPEEVEYFSDEEWYADQ</sequence>
<keyword evidence="3" id="KW-1185">Reference proteome</keyword>
<gene>
    <name evidence="2" type="ORF">B0H16DRAFT_1787155</name>
</gene>
<accession>A0AAD7NML2</accession>
<organism evidence="2 3">
    <name type="scientific">Mycena metata</name>
    <dbReference type="NCBI Taxonomy" id="1033252"/>
    <lineage>
        <taxon>Eukaryota</taxon>
        <taxon>Fungi</taxon>
        <taxon>Dikarya</taxon>
        <taxon>Basidiomycota</taxon>
        <taxon>Agaricomycotina</taxon>
        <taxon>Agaricomycetes</taxon>
        <taxon>Agaricomycetidae</taxon>
        <taxon>Agaricales</taxon>
        <taxon>Marasmiineae</taxon>
        <taxon>Mycenaceae</taxon>
        <taxon>Mycena</taxon>
    </lineage>
</organism>
<reference evidence="2" key="1">
    <citation type="submission" date="2023-03" db="EMBL/GenBank/DDBJ databases">
        <title>Massive genome expansion in bonnet fungi (Mycena s.s.) driven by repeated elements and novel gene families across ecological guilds.</title>
        <authorList>
            <consortium name="Lawrence Berkeley National Laboratory"/>
            <person name="Harder C.B."/>
            <person name="Miyauchi S."/>
            <person name="Viragh M."/>
            <person name="Kuo A."/>
            <person name="Thoen E."/>
            <person name="Andreopoulos B."/>
            <person name="Lu D."/>
            <person name="Skrede I."/>
            <person name="Drula E."/>
            <person name="Henrissat B."/>
            <person name="Morin E."/>
            <person name="Kohler A."/>
            <person name="Barry K."/>
            <person name="LaButti K."/>
            <person name="Morin E."/>
            <person name="Salamov A."/>
            <person name="Lipzen A."/>
            <person name="Mereny Z."/>
            <person name="Hegedus B."/>
            <person name="Baldrian P."/>
            <person name="Stursova M."/>
            <person name="Weitz H."/>
            <person name="Taylor A."/>
            <person name="Grigoriev I.V."/>
            <person name="Nagy L.G."/>
            <person name="Martin F."/>
            <person name="Kauserud H."/>
        </authorList>
    </citation>
    <scope>NUCLEOTIDE SEQUENCE</scope>
    <source>
        <strain evidence="2">CBHHK182m</strain>
    </source>
</reference>
<proteinExistence type="predicted"/>
<protein>
    <submittedName>
        <fullName evidence="2">Uncharacterized protein</fullName>
    </submittedName>
</protein>
<feature type="compositionally biased region" description="Polar residues" evidence="1">
    <location>
        <begin position="116"/>
        <end position="127"/>
    </location>
</feature>
<feature type="region of interest" description="Disordered" evidence="1">
    <location>
        <begin position="116"/>
        <end position="142"/>
    </location>
</feature>
<evidence type="ECO:0000313" key="2">
    <source>
        <dbReference type="EMBL" id="KAJ7767704.1"/>
    </source>
</evidence>
<dbReference type="AlphaFoldDB" id="A0AAD7NML2"/>
<comment type="caution">
    <text evidence="2">The sequence shown here is derived from an EMBL/GenBank/DDBJ whole genome shotgun (WGS) entry which is preliminary data.</text>
</comment>
<dbReference type="EMBL" id="JARKIB010000021">
    <property type="protein sequence ID" value="KAJ7767704.1"/>
    <property type="molecule type" value="Genomic_DNA"/>
</dbReference>
<evidence type="ECO:0000256" key="1">
    <source>
        <dbReference type="SAM" id="MobiDB-lite"/>
    </source>
</evidence>